<dbReference type="PANTHER" id="PTHR40111:SF1">
    <property type="entry name" value="CEPHALOSPORIN-C DEACETYLASE"/>
    <property type="match status" value="1"/>
</dbReference>
<gene>
    <name evidence="2" type="ORF">OB236_36045</name>
</gene>
<reference evidence="2 3" key="1">
    <citation type="submission" date="2022-09" db="EMBL/GenBank/DDBJ databases">
        <authorList>
            <person name="Han X.L."/>
            <person name="Wang Q."/>
            <person name="Lu T."/>
        </authorList>
    </citation>
    <scope>NUCLEOTIDE SEQUENCE [LARGE SCALE GENOMIC DNA]</scope>
    <source>
        <strain evidence="2 3">WQ 127069</strain>
    </source>
</reference>
<organism evidence="2 3">
    <name type="scientific">Paenibacillus baimaensis</name>
    <dbReference type="NCBI Taxonomy" id="2982185"/>
    <lineage>
        <taxon>Bacteria</taxon>
        <taxon>Bacillati</taxon>
        <taxon>Bacillota</taxon>
        <taxon>Bacilli</taxon>
        <taxon>Bacillales</taxon>
        <taxon>Paenibacillaceae</taxon>
        <taxon>Paenibacillus</taxon>
    </lineage>
</organism>
<dbReference type="EMBL" id="JAOQIO010000121">
    <property type="protein sequence ID" value="MCU6797552.1"/>
    <property type="molecule type" value="Genomic_DNA"/>
</dbReference>
<dbReference type="RefSeq" id="WP_262688316.1">
    <property type="nucleotide sequence ID" value="NZ_JAOQIO010000121.1"/>
</dbReference>
<dbReference type="Pfam" id="PF05448">
    <property type="entry name" value="AXE1"/>
    <property type="match status" value="1"/>
</dbReference>
<sequence>MNHNDPSHYEYPSAIQKRVDELLQLNPPLTARDDLQSFWQTTLDTFKAKPLKGQREQRPSPQPYIDTYRVTYEGFDGTPIHGWYLIPKFARQDHQAKLPCVVIYQGYSGGSGYPEAYSQWLLMGIAVFAVDVRGQGGETGNQLPQSFGMTKGWITQGILDKDTSYYKAITIDSLKAVDWVSEQPEIDSTRIAIVGGSQGGGLVLITAALSDKPAAAIANIPNMCHMDHGLLHSTGSLTEAAAFIAQFPDKLNQVLETLSYFDMLNMAHQIKIPIMISVGLKDTVCLPETIFPVYNRIRSEKHLHTYPFTGHNVVAGHNRLMLNFIEEKLLNDTNH</sequence>
<accession>A0ABT2USE0</accession>
<proteinExistence type="predicted"/>
<evidence type="ECO:0000313" key="2">
    <source>
        <dbReference type="EMBL" id="MCU6797552.1"/>
    </source>
</evidence>
<dbReference type="InterPro" id="IPR008391">
    <property type="entry name" value="AXE1_dom"/>
</dbReference>
<dbReference type="SUPFAM" id="SSF53474">
    <property type="entry name" value="alpha/beta-Hydrolases"/>
    <property type="match status" value="1"/>
</dbReference>
<protein>
    <submittedName>
        <fullName evidence="2">Acetylxylan esterase</fullName>
    </submittedName>
</protein>
<dbReference type="Gene3D" id="3.40.50.1820">
    <property type="entry name" value="alpha/beta hydrolase"/>
    <property type="match status" value="1"/>
</dbReference>
<name>A0ABT2USE0_9BACL</name>
<comment type="caution">
    <text evidence="2">The sequence shown here is derived from an EMBL/GenBank/DDBJ whole genome shotgun (WGS) entry which is preliminary data.</text>
</comment>
<dbReference type="PANTHER" id="PTHR40111">
    <property type="entry name" value="CEPHALOSPORIN-C DEACETYLASE"/>
    <property type="match status" value="1"/>
</dbReference>
<dbReference type="InterPro" id="IPR029058">
    <property type="entry name" value="AB_hydrolase_fold"/>
</dbReference>
<dbReference type="InterPro" id="IPR039069">
    <property type="entry name" value="CE7"/>
</dbReference>
<evidence type="ECO:0000313" key="3">
    <source>
        <dbReference type="Proteomes" id="UP001652445"/>
    </source>
</evidence>
<keyword evidence="3" id="KW-1185">Reference proteome</keyword>
<evidence type="ECO:0000259" key="1">
    <source>
        <dbReference type="Pfam" id="PF05448"/>
    </source>
</evidence>
<feature type="domain" description="Acetyl xylan esterase" evidence="1">
    <location>
        <begin position="19"/>
        <end position="324"/>
    </location>
</feature>
<dbReference type="Proteomes" id="UP001652445">
    <property type="component" value="Unassembled WGS sequence"/>
</dbReference>